<dbReference type="Pfam" id="PF01990">
    <property type="entry name" value="ATP-synt_F"/>
    <property type="match status" value="1"/>
</dbReference>
<evidence type="ECO:0000256" key="2">
    <source>
        <dbReference type="ARBA" id="ARBA00022448"/>
    </source>
</evidence>
<sequence>MRAFLISDNHDTLVAMRLAGIEGVVVHGKEATEAAIDEVLSSMKDVGILVITELAASAAPHKVRELRQRGELPLLVEIPDRHGMRRSEDFLTRYVQDAIGVKVG</sequence>
<accession>H0UNJ6</accession>
<dbReference type="EMBL" id="CM001377">
    <property type="protein sequence ID" value="EHM10411.1"/>
    <property type="molecule type" value="Genomic_DNA"/>
</dbReference>
<dbReference type="STRING" id="926567.TheveDRAFT_1291"/>
<dbReference type="AlphaFoldDB" id="H0UNJ6"/>
<gene>
    <name evidence="4" type="ORF">TheveDRAFT_1291</name>
</gene>
<evidence type="ECO:0000256" key="1">
    <source>
        <dbReference type="ARBA" id="ARBA00010148"/>
    </source>
</evidence>
<organism evidence="4 5">
    <name type="scientific">Thermanaerovibrio velox DSM 12556</name>
    <dbReference type="NCBI Taxonomy" id="926567"/>
    <lineage>
        <taxon>Bacteria</taxon>
        <taxon>Thermotogati</taxon>
        <taxon>Synergistota</taxon>
        <taxon>Synergistia</taxon>
        <taxon>Synergistales</taxon>
        <taxon>Synergistaceae</taxon>
        <taxon>Thermanaerovibrio</taxon>
    </lineage>
</organism>
<evidence type="ECO:0000313" key="4">
    <source>
        <dbReference type="EMBL" id="EHM10411.1"/>
    </source>
</evidence>
<dbReference type="RefSeq" id="WP_006583905.1">
    <property type="nucleotide sequence ID" value="NZ_CM001377.1"/>
</dbReference>
<reference evidence="4 5" key="1">
    <citation type="submission" date="2011-10" db="EMBL/GenBank/DDBJ databases">
        <title>The Noncontiguous Finished genome of Thermanaerovibrio velox DSM 12556.</title>
        <authorList>
            <consortium name="US DOE Joint Genome Institute (JGI-PGF)"/>
            <person name="Lucas S."/>
            <person name="Copeland A."/>
            <person name="Lapidus A."/>
            <person name="Glavina del Rio T."/>
            <person name="Dalin E."/>
            <person name="Tice H."/>
            <person name="Bruce D."/>
            <person name="Goodwin L."/>
            <person name="Pitluck S."/>
            <person name="Peters L."/>
            <person name="Mikhailova N."/>
            <person name="Teshima H."/>
            <person name="Kyrpides N."/>
            <person name="Mavromatis K."/>
            <person name="Ivanova N."/>
            <person name="Markowitz V."/>
            <person name="Cheng J.-F."/>
            <person name="Hugenholtz P."/>
            <person name="Woyke T."/>
            <person name="Wu D."/>
            <person name="Spring S."/>
            <person name="Brambilla E.-M."/>
            <person name="Klenk H.-P."/>
            <person name="Eisen J.A."/>
        </authorList>
    </citation>
    <scope>NUCLEOTIDE SEQUENCE [LARGE SCALE GENOMIC DNA]</scope>
    <source>
        <strain evidence="4 5">DSM 12556</strain>
    </source>
</reference>
<protein>
    <submittedName>
        <fullName evidence="4">Vacuolar-type H+-ATPase subunit F</fullName>
    </submittedName>
</protein>
<evidence type="ECO:0000313" key="5">
    <source>
        <dbReference type="Proteomes" id="UP000005730"/>
    </source>
</evidence>
<dbReference type="SUPFAM" id="SSF159468">
    <property type="entry name" value="AtpF-like"/>
    <property type="match status" value="1"/>
</dbReference>
<dbReference type="eggNOG" id="COG1436">
    <property type="taxonomic scope" value="Bacteria"/>
</dbReference>
<keyword evidence="3" id="KW-0406">Ion transport</keyword>
<keyword evidence="2" id="KW-0813">Transport</keyword>
<name>H0UNJ6_9BACT</name>
<dbReference type="GO" id="GO:0046961">
    <property type="term" value="F:proton-transporting ATPase activity, rotational mechanism"/>
    <property type="evidence" value="ECO:0007669"/>
    <property type="project" value="InterPro"/>
</dbReference>
<dbReference type="Proteomes" id="UP000005730">
    <property type="component" value="Chromosome"/>
</dbReference>
<dbReference type="HOGENOM" id="CLU_135754_2_1_0"/>
<dbReference type="InterPro" id="IPR036906">
    <property type="entry name" value="ATPase_V1_fsu_sf"/>
</dbReference>
<dbReference type="InterPro" id="IPR008218">
    <property type="entry name" value="ATPase_V1-cplx_f_g_su"/>
</dbReference>
<proteinExistence type="inferred from homology"/>
<keyword evidence="5" id="KW-1185">Reference proteome</keyword>
<dbReference type="Gene3D" id="3.40.50.10580">
    <property type="entry name" value="ATPase, V1 complex, subunit F"/>
    <property type="match status" value="1"/>
</dbReference>
<evidence type="ECO:0000256" key="3">
    <source>
        <dbReference type="ARBA" id="ARBA00023065"/>
    </source>
</evidence>
<comment type="similarity">
    <text evidence="1">Belongs to the V-ATPase F subunit family.</text>
</comment>